<keyword evidence="3" id="KW-1185">Reference proteome</keyword>
<evidence type="ECO:0000313" key="2">
    <source>
        <dbReference type="EMBL" id="MBD3147305.1"/>
    </source>
</evidence>
<dbReference type="EMBL" id="JACXRZ010000028">
    <property type="protein sequence ID" value="MBD3147305.1"/>
    <property type="molecule type" value="Genomic_DNA"/>
</dbReference>
<dbReference type="RefSeq" id="WP_191054518.1">
    <property type="nucleotide sequence ID" value="NZ_JACXRZ010000028.1"/>
</dbReference>
<evidence type="ECO:0000313" key="3">
    <source>
        <dbReference type="Proteomes" id="UP000653231"/>
    </source>
</evidence>
<protein>
    <recommendedName>
        <fullName evidence="4">Oxidoreductase</fullName>
    </recommendedName>
</protein>
<evidence type="ECO:0008006" key="4">
    <source>
        <dbReference type="Google" id="ProtNLM"/>
    </source>
</evidence>
<sequence length="543" mass="59000">MGRSRPPFRRLTPAERRLWDAYPTGEWVDLRHGRETDASSGGAWGRRGAWGSEGAWGSRVVRAEVISALVLDRGVGGSARVPGVRLAGARIVGDLNLSDATIESKVHLLDCHIAGTVSLNDARTRGVRLRRCDIFRFRASRATVDGLLDLDGSVVHTGVRLDNAHVTGQLRLSGTRVGTPGGAPEQGLPPGASSLESRLEPPLEPTRWNGPEGSEEPRTWESVALWAGGLAVDGSAFLRDMRATGGLRLIGARFSSGLYLQGAVVTADGTPAVHADHMQAAAAELGAGFTAHGTVRLRGARIDGVLSFHRAVLRARGRVLHLSHMQADELILLPESIEGEVNLGYSRFGVLFDRPDSYPGAVRLNGLTYESLRGPATLADRLSWLRRDPGGYLPQPYEQLAAYYRRIGHEPDARRVLLARQRARRRTLRVPGRLWGRLLDGLVGYGYRPWLAGLWAALLLATGTAIFTQWPPHQIGLDESRHFNAFVYTLDLLVPVSVFEQRGAWEPAGWTQWLANGLIAAGWILATALIAGASRLLRPSNAP</sequence>
<proteinExistence type="predicted"/>
<reference evidence="2 3" key="1">
    <citation type="submission" date="2020-09" db="EMBL/GenBank/DDBJ databases">
        <title>Actinomycete isolated from the Camponotus japonicus Mayr.</title>
        <authorList>
            <person name="Gong X."/>
        </authorList>
    </citation>
    <scope>NUCLEOTIDE SEQUENCE [LARGE SCALE GENOMIC DNA]</scope>
    <source>
        <strain evidence="2 3">2C-HV3</strain>
    </source>
</reference>
<organism evidence="2 3">
    <name type="scientific">Microbispora bryophytorum subsp. camponoti</name>
    <dbReference type="NCBI Taxonomy" id="1677852"/>
    <lineage>
        <taxon>Bacteria</taxon>
        <taxon>Bacillati</taxon>
        <taxon>Actinomycetota</taxon>
        <taxon>Actinomycetes</taxon>
        <taxon>Streptosporangiales</taxon>
        <taxon>Streptosporangiaceae</taxon>
        <taxon>Microbispora</taxon>
    </lineage>
</organism>
<comment type="caution">
    <text evidence="2">The sequence shown here is derived from an EMBL/GenBank/DDBJ whole genome shotgun (WGS) entry which is preliminary data.</text>
</comment>
<dbReference type="Proteomes" id="UP000653231">
    <property type="component" value="Unassembled WGS sequence"/>
</dbReference>
<feature type="region of interest" description="Disordered" evidence="1">
    <location>
        <begin position="171"/>
        <end position="216"/>
    </location>
</feature>
<name>A0ABR8L8R2_9ACTN</name>
<accession>A0ABR8L8R2</accession>
<gene>
    <name evidence="2" type="ORF">IEQ31_29600</name>
</gene>
<evidence type="ECO:0000256" key="1">
    <source>
        <dbReference type="SAM" id="MobiDB-lite"/>
    </source>
</evidence>